<evidence type="ECO:0000256" key="3">
    <source>
        <dbReference type="ARBA" id="ARBA00022989"/>
    </source>
</evidence>
<accession>A0A412TNH4</accession>
<feature type="domain" description="Translocation and assembly module TamB C-terminal" evidence="6">
    <location>
        <begin position="1110"/>
        <end position="1531"/>
    </location>
</feature>
<keyword evidence="4 5" id="KW-0472">Membrane</keyword>
<comment type="subcellular location">
    <subcellularLocation>
        <location evidence="1">Membrane</location>
        <topology evidence="1">Single-pass membrane protein</topology>
    </subcellularLocation>
</comment>
<keyword evidence="2 5" id="KW-0812">Transmembrane</keyword>
<evidence type="ECO:0000259" key="6">
    <source>
        <dbReference type="Pfam" id="PF04357"/>
    </source>
</evidence>
<dbReference type="PANTHER" id="PTHR36985">
    <property type="entry name" value="TRANSLOCATION AND ASSEMBLY MODULE SUBUNIT TAMB"/>
    <property type="match status" value="1"/>
</dbReference>
<keyword evidence="3 5" id="KW-1133">Transmembrane helix</keyword>
<evidence type="ECO:0000256" key="1">
    <source>
        <dbReference type="ARBA" id="ARBA00004167"/>
    </source>
</evidence>
<dbReference type="Proteomes" id="UP001212263">
    <property type="component" value="Unassembled WGS sequence"/>
</dbReference>
<reference evidence="8 9" key="1">
    <citation type="submission" date="2018-08" db="EMBL/GenBank/DDBJ databases">
        <title>A genome reference for cultivated species of the human gut microbiota.</title>
        <authorList>
            <person name="Zou Y."/>
            <person name="Xue W."/>
            <person name="Luo G."/>
        </authorList>
    </citation>
    <scope>NUCLEOTIDE SEQUENCE [LARGE SCALE GENOMIC DNA]</scope>
    <source>
        <strain evidence="8 9">AF16-14</strain>
    </source>
</reference>
<dbReference type="GO" id="GO:0005886">
    <property type="term" value="C:plasma membrane"/>
    <property type="evidence" value="ECO:0007669"/>
    <property type="project" value="InterPro"/>
</dbReference>
<sequence>MKRFFKYLGRTILAILGLLLLIVFLLYLPPVQDFLLRKAERYAASHYDLEVRIGHFRLGFPFDLVLDDVYAGKTAGDTLVAAEAIRLRVNIDRIFRKELGIEQLGLRQVKFGLAGDTTGMQLKVAVGNLGVQEGRIDLERKKLIVAEISLEEGDVFLKSGAGTVEDTVQSNPLDWGIEVRQIKIRDVGYRMYTEGLPYLGAGIKDGSLTGGKVLLGEQSVEIDAVAVGGAWCDMQMGTEQSSGTPVTEPSGSQPWLIRAGRLQLENSAFSMKTADAGQTDLVLSGIAVQIDSVYNRGTVVRGNLVDLRAVQQNGIQLQQMQAQVDLDSARTALRGAFIRTAHSKIELTARADTSMNNLMKRVPLIVQLNARVGLADLTPFYDGIPQDLKHSQVDLNTTFSIDENRVRFDRLDAGMTGKFRLTGKGQLQSYRDLKKISGVIDLRAEMPDATFANVFLKEGIVKIPADVSWSANLKANQGALEALVRLCSDAGCMTLDGSYDLNRETYNGELTLSRFPLDRFLTVDSLGSASANFRLEGRYFSWPQAKTSVNAGIRQLFYKEHEYKDITLQATLDKTHLRGTMVSKDPDAPLDLVFRGDSLQQQYQVGLGGYIGKVDLQALHLMQEPLTMGLKVDLQGFIGEHSAYALKARFDSLSMADSRKTYTLGSLDIDMASDLKKTTLDVKTGDLQLTFRADTSLAGFGESAGKIAGIVGKQIAGKDIDMEQIKAELPVFSMHLKGDQNNAIAKFLKARNMGFRRLSLDIVSRQRSGIRMGITATAPYFGTVRLDSVQMGIWQTGKSLVYALGAGSSDQAWKGLFNINLTGKMQGNQFRIELKQKDARQRVGFDMGINLVMLDSAFTVSFFPMTPILGYSRWIVNADNKVTVYKDWKIDANLRMAYQNKLVSLQSLPDEGERTDRLQVEITGIDLKKLTEISPFLPDLSGILHTDLLLYTDRKTFGAEGNIGVNNLFYEEQRMGTLDLDLQYAGKDHLTDHAVDFELKIDSIRRAVVQGTFATSETNREVMLDVDIPSLPLYMVNAFVPKDLMKLEGELTGALQFRGTVDRPDLNGGLGFRNGKADVVMLGTTFGLDTTRLIVDNGKILFRQYRFIAPNKSDMVLNGAITLTPFDRMNMDISVKAGNFEVVNVKKNPTSLIYGKAYINLDSRLAGAFSNLSVSGNINLLNRTNITYTLRSSGPELVDRSADLVRFVSFRDTTLNERDDLTNRVNTSSFALKMLIEIGDQVTVNVELSDDGSNNIVIQGGGNLVLAMSPENGLTLSGKYILSGGTVVYNIPIAGKKEFNIRSGSYVEWTGNVMNPMLSISASEQVKATVVDGEQNRLVTFEAIIRIQNTLTRPDISFDLSAPNDMVVQNQLATFSQEERTRQALNLLIYNTYTAPGAAKSGSGGSMANNALYSLVENELNKYTRKTGFTFGVDSYNTDENTTRTDYTYQFSKQFFNDRIRVKIGGRISTDNNENQSNNIEDNLVDDISIEYVITKKRNLFLKVFRHSNYESVLDGEVTQTGVGIVWRKNFRKFKDLFKNNRKSERETKTENQK</sequence>
<dbReference type="Proteomes" id="UP000284243">
    <property type="component" value="Unassembled WGS sequence"/>
</dbReference>
<dbReference type="GO" id="GO:0009306">
    <property type="term" value="P:protein secretion"/>
    <property type="evidence" value="ECO:0007669"/>
    <property type="project" value="InterPro"/>
</dbReference>
<feature type="transmembrane region" description="Helical" evidence="5">
    <location>
        <begin position="7"/>
        <end position="28"/>
    </location>
</feature>
<dbReference type="InterPro" id="IPR007452">
    <property type="entry name" value="TamB_C"/>
</dbReference>
<dbReference type="EMBL" id="JAQMRD010000025">
    <property type="protein sequence ID" value="MDB9224451.1"/>
    <property type="molecule type" value="Genomic_DNA"/>
</dbReference>
<dbReference type="RefSeq" id="WP_022159510.1">
    <property type="nucleotide sequence ID" value="NZ_CABJFF010000012.1"/>
</dbReference>
<evidence type="ECO:0000313" key="9">
    <source>
        <dbReference type="Proteomes" id="UP000284243"/>
    </source>
</evidence>
<reference evidence="7" key="2">
    <citation type="submission" date="2023-01" db="EMBL/GenBank/DDBJ databases">
        <title>Human gut microbiome strain richness.</title>
        <authorList>
            <person name="Chen-Liaw A."/>
        </authorList>
    </citation>
    <scope>NUCLEOTIDE SEQUENCE</scope>
    <source>
        <strain evidence="7">RTP21484st1_B7_RTP21484_190118</strain>
    </source>
</reference>
<evidence type="ECO:0000256" key="5">
    <source>
        <dbReference type="SAM" id="Phobius"/>
    </source>
</evidence>
<organism evidence="8 9">
    <name type="scientific">Odoribacter splanchnicus</name>
    <dbReference type="NCBI Taxonomy" id="28118"/>
    <lineage>
        <taxon>Bacteria</taxon>
        <taxon>Pseudomonadati</taxon>
        <taxon>Bacteroidota</taxon>
        <taxon>Bacteroidia</taxon>
        <taxon>Bacteroidales</taxon>
        <taxon>Odoribacteraceae</taxon>
        <taxon>Odoribacter</taxon>
    </lineage>
</organism>
<evidence type="ECO:0000256" key="2">
    <source>
        <dbReference type="ARBA" id="ARBA00022692"/>
    </source>
</evidence>
<name>A0A412TNH4_9BACT</name>
<evidence type="ECO:0000256" key="4">
    <source>
        <dbReference type="ARBA" id="ARBA00023136"/>
    </source>
</evidence>
<evidence type="ECO:0000313" key="7">
    <source>
        <dbReference type="EMBL" id="MDB9224451.1"/>
    </source>
</evidence>
<gene>
    <name evidence="8" type="ORF">DWW57_12575</name>
    <name evidence="7" type="ORF">PN645_15790</name>
</gene>
<dbReference type="EMBL" id="QRYC01000018">
    <property type="protein sequence ID" value="RGU55378.1"/>
    <property type="molecule type" value="Genomic_DNA"/>
</dbReference>
<dbReference type="Pfam" id="PF04357">
    <property type="entry name" value="TamB"/>
    <property type="match status" value="1"/>
</dbReference>
<protein>
    <submittedName>
        <fullName evidence="7">Translocation/assembly module TamB domain-containing protein</fullName>
    </submittedName>
</protein>
<evidence type="ECO:0000313" key="8">
    <source>
        <dbReference type="EMBL" id="RGU55378.1"/>
    </source>
</evidence>
<comment type="caution">
    <text evidence="8">The sequence shown here is derived from an EMBL/GenBank/DDBJ whole genome shotgun (WGS) entry which is preliminary data.</text>
</comment>
<dbReference type="PANTHER" id="PTHR36985:SF1">
    <property type="entry name" value="TRANSLOCATION AND ASSEMBLY MODULE SUBUNIT TAMB"/>
    <property type="match status" value="1"/>
</dbReference>
<proteinExistence type="predicted"/>